<comment type="caution">
    <text evidence="3">The sequence shown here is derived from an EMBL/GenBank/DDBJ whole genome shotgun (WGS) entry which is preliminary data.</text>
</comment>
<gene>
    <name evidence="3" type="ORF">ABIE13_000714</name>
</gene>
<feature type="signal peptide" evidence="2">
    <location>
        <begin position="1"/>
        <end position="21"/>
    </location>
</feature>
<evidence type="ECO:0000313" key="3">
    <source>
        <dbReference type="EMBL" id="MET4575617.1"/>
    </source>
</evidence>
<evidence type="ECO:0000313" key="4">
    <source>
        <dbReference type="Proteomes" id="UP001549320"/>
    </source>
</evidence>
<dbReference type="PIRSF" id="PIRSF017082">
    <property type="entry name" value="YflP"/>
    <property type="match status" value="1"/>
</dbReference>
<proteinExistence type="inferred from homology"/>
<dbReference type="InterPro" id="IPR042100">
    <property type="entry name" value="Bug_dom1"/>
</dbReference>
<organism evidence="3 4">
    <name type="scientific">Ottowia thiooxydans</name>
    <dbReference type="NCBI Taxonomy" id="219182"/>
    <lineage>
        <taxon>Bacteria</taxon>
        <taxon>Pseudomonadati</taxon>
        <taxon>Pseudomonadota</taxon>
        <taxon>Betaproteobacteria</taxon>
        <taxon>Burkholderiales</taxon>
        <taxon>Comamonadaceae</taxon>
        <taxon>Ottowia</taxon>
    </lineage>
</organism>
<dbReference type="RefSeq" id="WP_354441161.1">
    <property type="nucleotide sequence ID" value="NZ_JBEPSH010000001.1"/>
</dbReference>
<keyword evidence="3" id="KW-0675">Receptor</keyword>
<keyword evidence="2" id="KW-0732">Signal</keyword>
<dbReference type="InterPro" id="IPR005064">
    <property type="entry name" value="BUG"/>
</dbReference>
<dbReference type="Pfam" id="PF03401">
    <property type="entry name" value="TctC"/>
    <property type="match status" value="1"/>
</dbReference>
<evidence type="ECO:0000256" key="2">
    <source>
        <dbReference type="SAM" id="SignalP"/>
    </source>
</evidence>
<dbReference type="EMBL" id="JBEPSH010000001">
    <property type="protein sequence ID" value="MET4575617.1"/>
    <property type="molecule type" value="Genomic_DNA"/>
</dbReference>
<accession>A0ABV2Q3V2</accession>
<protein>
    <submittedName>
        <fullName evidence="3">Tripartite-type tricarboxylate transporter receptor subunit TctC</fullName>
    </submittedName>
</protein>
<dbReference type="PANTHER" id="PTHR42928:SF5">
    <property type="entry name" value="BLR1237 PROTEIN"/>
    <property type="match status" value="1"/>
</dbReference>
<dbReference type="SUPFAM" id="SSF53850">
    <property type="entry name" value="Periplasmic binding protein-like II"/>
    <property type="match status" value="1"/>
</dbReference>
<evidence type="ECO:0000256" key="1">
    <source>
        <dbReference type="ARBA" id="ARBA00006987"/>
    </source>
</evidence>
<dbReference type="Gene3D" id="3.40.190.10">
    <property type="entry name" value="Periplasmic binding protein-like II"/>
    <property type="match status" value="1"/>
</dbReference>
<comment type="similarity">
    <text evidence="1">Belongs to the UPF0065 (bug) family.</text>
</comment>
<keyword evidence="4" id="KW-1185">Reference proteome</keyword>
<dbReference type="Gene3D" id="3.40.190.150">
    <property type="entry name" value="Bordetella uptake gene, domain 1"/>
    <property type="match status" value="1"/>
</dbReference>
<dbReference type="PANTHER" id="PTHR42928">
    <property type="entry name" value="TRICARBOXYLATE-BINDING PROTEIN"/>
    <property type="match status" value="1"/>
</dbReference>
<sequence length="319" mass="33573">MMIRRTLMRCALALFPLAAIANDGKPVEWVVGYAPGGGSDVVARMLADAMSKSMAQNFIVVNKPGAGANIAAEYVAKTRSPEHTVSTVDSAVLAANPFLYSKLTYNAEKDFALAGMIARFPLVLVVAPNAPVKTLPEFLAWAKNDPKGVSYGSPGAGSPHHLAVEMFRAQTGLALTHVPYRGAAPAIADVVGGQLPFMFVDTSSGGPFIASGKVRAIGVASGQRVKSMPDVPTLAEQGLTGFEAYAWQALVVPAATKPATKEALNKALNAALNSDDVKARMATLGIEPLPTSAAEATRYAAQERERWGRVIRDANIKLD</sequence>
<name>A0ABV2Q3V2_9BURK</name>
<dbReference type="Proteomes" id="UP001549320">
    <property type="component" value="Unassembled WGS sequence"/>
</dbReference>
<feature type="chain" id="PRO_5046711024" evidence="2">
    <location>
        <begin position="22"/>
        <end position="319"/>
    </location>
</feature>
<dbReference type="CDD" id="cd07012">
    <property type="entry name" value="PBP2_Bug_TTT"/>
    <property type="match status" value="1"/>
</dbReference>
<reference evidence="3 4" key="1">
    <citation type="submission" date="2024-06" db="EMBL/GenBank/DDBJ databases">
        <title>Sorghum-associated microbial communities from plants grown in Nebraska, USA.</title>
        <authorList>
            <person name="Schachtman D."/>
        </authorList>
    </citation>
    <scope>NUCLEOTIDE SEQUENCE [LARGE SCALE GENOMIC DNA]</scope>
    <source>
        <strain evidence="3 4">2709</strain>
    </source>
</reference>